<evidence type="ECO:0000256" key="1">
    <source>
        <dbReference type="ARBA" id="ARBA00022598"/>
    </source>
</evidence>
<feature type="domain" description="Methionyl/Valyl/Leucyl/Isoleucyl-tRNA synthetase anticodon-binding" evidence="10">
    <location>
        <begin position="678"/>
        <end position="817"/>
    </location>
</feature>
<evidence type="ECO:0000259" key="9">
    <source>
        <dbReference type="Pfam" id="PF00133"/>
    </source>
</evidence>
<dbReference type="Gene3D" id="3.40.50.620">
    <property type="entry name" value="HUPs"/>
    <property type="match status" value="2"/>
</dbReference>
<keyword evidence="2 8" id="KW-0547">Nucleotide-binding</keyword>
<dbReference type="Gene3D" id="1.10.730.10">
    <property type="entry name" value="Isoleucyl-tRNA Synthetase, Domain 1"/>
    <property type="match status" value="1"/>
</dbReference>
<comment type="catalytic activity">
    <reaction evidence="7 8">
        <text>tRNA(Ile) + L-isoleucine + ATP = L-isoleucyl-tRNA(Ile) + AMP + diphosphate</text>
        <dbReference type="Rhea" id="RHEA:11060"/>
        <dbReference type="Rhea" id="RHEA-COMP:9666"/>
        <dbReference type="Rhea" id="RHEA-COMP:9695"/>
        <dbReference type="ChEBI" id="CHEBI:30616"/>
        <dbReference type="ChEBI" id="CHEBI:33019"/>
        <dbReference type="ChEBI" id="CHEBI:58045"/>
        <dbReference type="ChEBI" id="CHEBI:78442"/>
        <dbReference type="ChEBI" id="CHEBI:78528"/>
        <dbReference type="ChEBI" id="CHEBI:456215"/>
        <dbReference type="EC" id="6.1.1.5"/>
    </reaction>
</comment>
<comment type="function">
    <text evidence="6 8">Catalyzes the attachment of isoleucine to tRNA(Ile). As IleRS can inadvertently accommodate and process structurally similar amino acids such as valine, to avoid such errors it has two additional distinct tRNA(Ile)-dependent editing activities. One activity is designated as 'pretransfer' editing and involves the hydrolysis of activated Val-AMP. The other activity is designated 'posttransfer' editing and involves deacylation of mischarged Val-tRNA(Ile).</text>
</comment>
<dbReference type="Pfam" id="PF19302">
    <property type="entry name" value="DUF5915"/>
    <property type="match status" value="1"/>
</dbReference>
<gene>
    <name evidence="8 11" type="primary">ileS</name>
    <name evidence="11" type="ORF">OJ962_00540</name>
</gene>
<dbReference type="InterPro" id="IPR009008">
    <property type="entry name" value="Val/Leu/Ile-tRNA-synth_edit"/>
</dbReference>
<feature type="domain" description="Aminoacyl-tRNA synthetase class Ia" evidence="9">
    <location>
        <begin position="20"/>
        <end position="626"/>
    </location>
</feature>
<dbReference type="Pfam" id="PF08264">
    <property type="entry name" value="Anticodon_1"/>
    <property type="match status" value="1"/>
</dbReference>
<evidence type="ECO:0000256" key="6">
    <source>
        <dbReference type="ARBA" id="ARBA00025217"/>
    </source>
</evidence>
<dbReference type="Proteomes" id="UP001147700">
    <property type="component" value="Unassembled WGS sequence"/>
</dbReference>
<dbReference type="Pfam" id="PF00133">
    <property type="entry name" value="tRNA-synt_1"/>
    <property type="match status" value="1"/>
</dbReference>
<evidence type="ECO:0000256" key="7">
    <source>
        <dbReference type="ARBA" id="ARBA00048359"/>
    </source>
</evidence>
<feature type="binding site" evidence="8">
    <location>
        <position position="598"/>
    </location>
    <ligand>
        <name>ATP</name>
        <dbReference type="ChEBI" id="CHEBI:30616"/>
    </ligand>
</feature>
<dbReference type="EMBL" id="JAPCID010000001">
    <property type="protein sequence ID" value="MDA0135966.1"/>
    <property type="molecule type" value="Genomic_DNA"/>
</dbReference>
<comment type="cofactor">
    <cofactor evidence="8">
        <name>Zn(2+)</name>
        <dbReference type="ChEBI" id="CHEBI:29105"/>
    </cofactor>
</comment>
<dbReference type="InterPro" id="IPR009080">
    <property type="entry name" value="tRNAsynth_Ia_anticodon-bd"/>
</dbReference>
<comment type="similarity">
    <text evidence="8">Belongs to the class-I aminoacyl-tRNA synthetase family. IleS type 2 subfamily.</text>
</comment>
<keyword evidence="12" id="KW-1185">Reference proteome</keyword>
<keyword evidence="8" id="KW-0963">Cytoplasm</keyword>
<organism evidence="11 12">
    <name type="scientific">Solirubrobacter deserti</name>
    <dbReference type="NCBI Taxonomy" id="2282478"/>
    <lineage>
        <taxon>Bacteria</taxon>
        <taxon>Bacillati</taxon>
        <taxon>Actinomycetota</taxon>
        <taxon>Thermoleophilia</taxon>
        <taxon>Solirubrobacterales</taxon>
        <taxon>Solirubrobacteraceae</taxon>
        <taxon>Solirubrobacter</taxon>
    </lineage>
</organism>
<accession>A0ABT4RC56</accession>
<evidence type="ECO:0000256" key="5">
    <source>
        <dbReference type="ARBA" id="ARBA00023146"/>
    </source>
</evidence>
<dbReference type="InterPro" id="IPR033709">
    <property type="entry name" value="Anticodon_Ile_ABEc"/>
</dbReference>
<keyword evidence="4 8" id="KW-0648">Protein biosynthesis</keyword>
<dbReference type="PRINTS" id="PR00984">
    <property type="entry name" value="TRNASYNTHILE"/>
</dbReference>
<evidence type="ECO:0000313" key="12">
    <source>
        <dbReference type="Proteomes" id="UP001147700"/>
    </source>
</evidence>
<protein>
    <recommendedName>
        <fullName evidence="8">Isoleucine--tRNA ligase</fullName>
        <ecNumber evidence="8">6.1.1.5</ecNumber>
    </recommendedName>
    <alternativeName>
        <fullName evidence="8">Isoleucyl-tRNA synthetase</fullName>
        <shortName evidence="8">IleRS</shortName>
    </alternativeName>
</protein>
<dbReference type="PANTHER" id="PTHR42780">
    <property type="entry name" value="SOLEUCYL-TRNA SYNTHETASE"/>
    <property type="match status" value="1"/>
</dbReference>
<keyword evidence="5 8" id="KW-0030">Aminoacyl-tRNA synthetase</keyword>
<keyword evidence="8" id="KW-0479">Metal-binding</keyword>
<dbReference type="InterPro" id="IPR014729">
    <property type="entry name" value="Rossmann-like_a/b/a_fold"/>
</dbReference>
<proteinExistence type="inferred from homology"/>
<comment type="caution">
    <text evidence="11">The sequence shown here is derived from an EMBL/GenBank/DDBJ whole genome shotgun (WGS) entry which is preliminary data.</text>
</comment>
<dbReference type="SUPFAM" id="SSF52374">
    <property type="entry name" value="Nucleotidylyl transferase"/>
    <property type="match status" value="1"/>
</dbReference>
<dbReference type="CDD" id="cd00818">
    <property type="entry name" value="IleRS_core"/>
    <property type="match status" value="1"/>
</dbReference>
<dbReference type="NCBIfam" id="TIGR00392">
    <property type="entry name" value="ileS"/>
    <property type="match status" value="1"/>
</dbReference>
<feature type="short sequence motif" description="'HIGH' region" evidence="8">
    <location>
        <begin position="50"/>
        <end position="60"/>
    </location>
</feature>
<evidence type="ECO:0000256" key="3">
    <source>
        <dbReference type="ARBA" id="ARBA00022840"/>
    </source>
</evidence>
<keyword evidence="8" id="KW-0862">Zinc</keyword>
<dbReference type="SUPFAM" id="SSF47323">
    <property type="entry name" value="Anticodon-binding domain of a subclass of class I aminoacyl-tRNA synthetases"/>
    <property type="match status" value="2"/>
</dbReference>
<comment type="domain">
    <text evidence="8">IleRS has two distinct active sites: one for aminoacylation and one for editing. The misactivated valine is translocated from the active site to the editing site, which sterically excludes the correctly activated isoleucine. The single editing site contains two valyl binding pockets, one specific for each substrate (Val-AMP or Val-tRNA(Ile)).</text>
</comment>
<dbReference type="CDD" id="cd07961">
    <property type="entry name" value="Anticodon_Ia_Ile_ABEc"/>
    <property type="match status" value="1"/>
</dbReference>
<dbReference type="InterPro" id="IPR002300">
    <property type="entry name" value="aa-tRNA-synth_Ia"/>
</dbReference>
<reference evidence="11" key="1">
    <citation type="submission" date="2022-10" db="EMBL/GenBank/DDBJ databases">
        <title>The WGS of Solirubrobacter sp. CPCC 204708.</title>
        <authorList>
            <person name="Jiang Z."/>
        </authorList>
    </citation>
    <scope>NUCLEOTIDE SEQUENCE</scope>
    <source>
        <strain evidence="11">CPCC 204708</strain>
    </source>
</reference>
<dbReference type="HAMAP" id="MF_02003">
    <property type="entry name" value="Ile_tRNA_synth_type2"/>
    <property type="match status" value="1"/>
</dbReference>
<comment type="subcellular location">
    <subcellularLocation>
        <location evidence="8">Cytoplasm</location>
    </subcellularLocation>
</comment>
<dbReference type="SUPFAM" id="SSF50677">
    <property type="entry name" value="ValRS/IleRS/LeuRS editing domain"/>
    <property type="match status" value="1"/>
</dbReference>
<evidence type="ECO:0000256" key="8">
    <source>
        <dbReference type="HAMAP-Rule" id="MF_02003"/>
    </source>
</evidence>
<dbReference type="EC" id="6.1.1.5" evidence="8"/>
<sequence length="1029" mass="116370">MPPHRPLPENVSFPELEEKVLERWRELDVYNESLKRREGAPPYVFYEGPPTANGKPGSHHVLARVFKDIFPRFKTMRGFYSYRKGGWDCHGLPVEIAVQQQLGIDNKKQIEEYGIAEFNAKCRESVFEYLEDWTKLTERIGYWVDLDDPYRTLDTDYIESVWWALGQLWQKDLLYEGFKVVPYCPKDGTALSSHEVSQGYEDVEDPSVFVRYPINQPHGVLREGDELLVWTTTPWTLVSNAAVAVDPELTYVRTANGEVLAEALVTRVIGEEAQVVDRFKGADMVGAGYEPPFPYIPASEYGEKGHTVLPADFVSAEDGTGIVHTAIAFGEDDFRLGAEQGLAVINPVRADGTYDERIGPYEGRFVKEADDDLIEDLRSRGRLFRAEKLFHAYPHCWRCGTPLLYYAKPSWYIKTSQLRDRLLAANESVDWHPEHIKSGRMGRWLENNVDWALSRERYWGTPLPIWRNEAGETVCVGSFAELKELSGVELDDPHRPFVDDVEIPSPTGGEPLRRVPEVIDVWFDSGSMPFAQWHAPFENQEKFEEQFPAHYICEGIDQTRGWFYSLLAISTLLFDRSSYETCLSLGHIADETGKKMSKSLGNIVVPWDVIDRHGADAFRWYFLATKLPWEGYNFNTDTVGESLRQFLLQLWNTYGFYVLYANVNDVAREDVPPANDLDRWVLSRLAATVETVTDRLEHYDATRAGQTIQAFVDDLSNWYVRRSRRRFWDGDPAAFATLRRALVTVTQLLAPFTPFIADEIYDNLDGSEPSVHLTDWPEPGERDEALEFAMATVRETVRLGLAARGQAKLKVRQPLRAAVVVASGAEREAIERLQDLALDELNVKALRYVSQADELGSYEVKPNYRALGPRFGKHMKLVASAVAALDPAHVATALRGGTTVAINVDGHDHELGADDLMLAMSPLEGYQLEREGSHAVALELELDDELRREGLAREIVHAIQNARKSAGLQVEDRIHLGLGGDEELLAAAREHEEYVKRETLALSAEFNGAGAVEPVKIEGRPLHIVVERA</sequence>
<dbReference type="GO" id="GO:0004822">
    <property type="term" value="F:isoleucine-tRNA ligase activity"/>
    <property type="evidence" value="ECO:0007669"/>
    <property type="project" value="UniProtKB-EC"/>
</dbReference>
<keyword evidence="3 8" id="KW-0067">ATP-binding</keyword>
<evidence type="ECO:0000259" key="10">
    <source>
        <dbReference type="Pfam" id="PF08264"/>
    </source>
</evidence>
<feature type="short sequence motif" description="'KMSKS' region" evidence="8">
    <location>
        <begin position="595"/>
        <end position="599"/>
    </location>
</feature>
<dbReference type="InterPro" id="IPR013155">
    <property type="entry name" value="M/V/L/I-tRNA-synth_anticd-bd"/>
</dbReference>
<dbReference type="PANTHER" id="PTHR42780:SF1">
    <property type="entry name" value="ISOLEUCINE--TRNA LIGASE, CYTOPLASMIC"/>
    <property type="match status" value="1"/>
</dbReference>
<dbReference type="InterPro" id="IPR002301">
    <property type="entry name" value="Ile-tRNA-ligase"/>
</dbReference>
<dbReference type="InterPro" id="IPR023586">
    <property type="entry name" value="Ile-tRNA-ligase_type2"/>
</dbReference>
<dbReference type="RefSeq" id="WP_202954746.1">
    <property type="nucleotide sequence ID" value="NZ_JAPCID010000001.1"/>
</dbReference>
<evidence type="ECO:0000256" key="4">
    <source>
        <dbReference type="ARBA" id="ARBA00022917"/>
    </source>
</evidence>
<name>A0ABT4RC56_9ACTN</name>
<comment type="subunit">
    <text evidence="8">Monomer.</text>
</comment>
<keyword evidence="1 8" id="KW-0436">Ligase</keyword>
<evidence type="ECO:0000256" key="2">
    <source>
        <dbReference type="ARBA" id="ARBA00022741"/>
    </source>
</evidence>
<evidence type="ECO:0000313" key="11">
    <source>
        <dbReference type="EMBL" id="MDA0135966.1"/>
    </source>
</evidence>